<dbReference type="FunFam" id="1.20.1640.10:FF:000001">
    <property type="entry name" value="Efflux pump membrane transporter"/>
    <property type="match status" value="1"/>
</dbReference>
<evidence type="ECO:0000256" key="8">
    <source>
        <dbReference type="SAM" id="Phobius"/>
    </source>
</evidence>
<keyword evidence="4" id="KW-0997">Cell inner membrane</keyword>
<evidence type="ECO:0000256" key="6">
    <source>
        <dbReference type="ARBA" id="ARBA00022989"/>
    </source>
</evidence>
<feature type="transmembrane region" description="Helical" evidence="8">
    <location>
        <begin position="915"/>
        <end position="933"/>
    </location>
</feature>
<dbReference type="InterPro" id="IPR027463">
    <property type="entry name" value="AcrB_DN_DC_subdom"/>
</dbReference>
<dbReference type="PRINTS" id="PR00702">
    <property type="entry name" value="ACRIFLAVINRP"/>
</dbReference>
<evidence type="ECO:0000256" key="5">
    <source>
        <dbReference type="ARBA" id="ARBA00022692"/>
    </source>
</evidence>
<dbReference type="GO" id="GO:0005886">
    <property type="term" value="C:plasma membrane"/>
    <property type="evidence" value="ECO:0007669"/>
    <property type="project" value="UniProtKB-SubCell"/>
</dbReference>
<dbReference type="EMBL" id="CATKSH010000001">
    <property type="protein sequence ID" value="CAI9119258.1"/>
    <property type="molecule type" value="Genomic_DNA"/>
</dbReference>
<gene>
    <name evidence="9" type="ORF">LMG32879_000071</name>
</gene>
<feature type="transmembrane region" description="Helical" evidence="8">
    <location>
        <begin position="338"/>
        <end position="355"/>
    </location>
</feature>
<dbReference type="PANTHER" id="PTHR32063">
    <property type="match status" value="1"/>
</dbReference>
<dbReference type="Gene3D" id="1.20.1640.10">
    <property type="entry name" value="Multidrug efflux transporter AcrB transmembrane domain"/>
    <property type="match status" value="3"/>
</dbReference>
<dbReference type="AlphaFoldDB" id="A0AA35UY23"/>
<name>A0AA35UY23_9PROT</name>
<proteinExistence type="predicted"/>
<feature type="transmembrane region" description="Helical" evidence="8">
    <location>
        <begin position="965"/>
        <end position="991"/>
    </location>
</feature>
<dbReference type="PANTHER" id="PTHR32063:SF34">
    <property type="entry name" value="MULTIDRUG RESISTANCE PROTEIN MDTC"/>
    <property type="match status" value="1"/>
</dbReference>
<dbReference type="Gene3D" id="3.30.70.1430">
    <property type="entry name" value="Multidrug efflux transporter AcrB pore domain"/>
    <property type="match status" value="2"/>
</dbReference>
<evidence type="ECO:0000256" key="7">
    <source>
        <dbReference type="ARBA" id="ARBA00023136"/>
    </source>
</evidence>
<dbReference type="Gene3D" id="3.30.70.1440">
    <property type="entry name" value="Multidrug efflux transporter AcrB pore domain"/>
    <property type="match status" value="1"/>
</dbReference>
<comment type="caution">
    <text evidence="9">The sequence shown here is derived from an EMBL/GenBank/DDBJ whole genome shotgun (WGS) entry which is preliminary data.</text>
</comment>
<feature type="transmembrane region" description="Helical" evidence="8">
    <location>
        <begin position="1012"/>
        <end position="1032"/>
    </location>
</feature>
<keyword evidence="7 8" id="KW-0472">Membrane</keyword>
<feature type="transmembrane region" description="Helical" evidence="8">
    <location>
        <begin position="1044"/>
        <end position="1070"/>
    </location>
</feature>
<dbReference type="SUPFAM" id="SSF82714">
    <property type="entry name" value="Multidrug efflux transporter AcrB TolC docking domain, DN and DC subdomains"/>
    <property type="match status" value="2"/>
</dbReference>
<feature type="transmembrane region" description="Helical" evidence="8">
    <location>
        <begin position="362"/>
        <end position="382"/>
    </location>
</feature>
<evidence type="ECO:0000256" key="1">
    <source>
        <dbReference type="ARBA" id="ARBA00004429"/>
    </source>
</evidence>
<keyword evidence="10" id="KW-1185">Reference proteome</keyword>
<evidence type="ECO:0000256" key="4">
    <source>
        <dbReference type="ARBA" id="ARBA00022519"/>
    </source>
</evidence>
<dbReference type="Gene3D" id="3.30.70.1320">
    <property type="entry name" value="Multidrug efflux transporter AcrB pore domain like"/>
    <property type="match status" value="1"/>
</dbReference>
<keyword evidence="3" id="KW-1003">Cell membrane</keyword>
<reference evidence="9" key="1">
    <citation type="submission" date="2023-03" db="EMBL/GenBank/DDBJ databases">
        <authorList>
            <person name="Cleenwerck I."/>
        </authorList>
    </citation>
    <scope>NUCLEOTIDE SEQUENCE</scope>
    <source>
        <strain evidence="9">LMG 32879</strain>
    </source>
</reference>
<dbReference type="GO" id="GO:0042910">
    <property type="term" value="F:xenobiotic transmembrane transporter activity"/>
    <property type="evidence" value="ECO:0007669"/>
    <property type="project" value="TreeGrafter"/>
</dbReference>
<protein>
    <submittedName>
        <fullName evidence="9">Efflux RND transporter permease subunit</fullName>
    </submittedName>
</protein>
<evidence type="ECO:0000256" key="2">
    <source>
        <dbReference type="ARBA" id="ARBA00022448"/>
    </source>
</evidence>
<feature type="transmembrane region" description="Helical" evidence="8">
    <location>
        <begin position="469"/>
        <end position="492"/>
    </location>
</feature>
<dbReference type="SUPFAM" id="SSF82866">
    <property type="entry name" value="Multidrug efflux transporter AcrB transmembrane domain"/>
    <property type="match status" value="2"/>
</dbReference>
<comment type="subcellular location">
    <subcellularLocation>
        <location evidence="1">Cell inner membrane</location>
        <topology evidence="1">Multi-pass membrane protein</topology>
    </subcellularLocation>
</comment>
<feature type="transmembrane region" description="Helical" evidence="8">
    <location>
        <begin position="535"/>
        <end position="555"/>
    </location>
</feature>
<dbReference type="Pfam" id="PF00873">
    <property type="entry name" value="ACR_tran"/>
    <property type="match status" value="2"/>
</dbReference>
<keyword evidence="2" id="KW-0813">Transport</keyword>
<dbReference type="RefSeq" id="WP_289842419.1">
    <property type="nucleotide sequence ID" value="NZ_CATKSH010000001.1"/>
</dbReference>
<sequence>MNLCRPFILRPVMTTLLAISILAAGVLCYPLMPVADMPNVGASTIDIRVEEPGASPQQMVTSVISPLERHLTTISGIEEMESDSDNGEGSIRIDFVASRNIDGALRDVQAALRAAHADLPSGTLQSDPTANKIDPTENPVYLLSLQSKTMPIAQLYDIAETRVKPLLAQVSGVGQVEVVGSARPAVRVDLNPYALFKWGIGFEDIRQALASANANTPKGFIDAGGQRLMLASNDQAGKASQYRDLIVGYRTGNYPVRLSDVGYVYDGVQDVNQSGFYNGEQAISLVVHAQPKANKVKIVDSIRQHMTVLRAALPAGIDMSTSMDLSYTIRAALVDTQLTLVISVVLVVGVILLFLRRLRSTLIPAVIVPIALVGTIAVMKLLGFNLDIMSLMALTIAVGFVVDDAIVVVENIARHMEDGMDRMDAALLGSGEIGFTVLSITASLTAVFVPIMFLPGIAGAIFYEFSMTIVAAITISLFLSLTLTPMMCAYLLEVDNGHEKRRPLTARLVRGIDWGLDGITHLYDVTLSWSLRHHVIVFLTLPLSFVVLVGSIYFMPKTAIPAQDISLLVGFVAVDETASFEHLSHRLKQVSDVLLADPAVQGVTSWNESAAEAQMFATLTDKNTRVNDHVVADRIRARLKNIPGLRMSLFSAGEMNGGGGQSRQGTYRYVLRAQDPDALYAYIPKLVAALRKDKTVITNVTSNFEGRGAAAYVMLQRDTEARYLITPQLVGNTLFDAYGQTIASRIHTDISTHSVVMQVAPQYRSTPDVLKSVWVSAAAGTPGGATVSNQIRAKSTTTATLSEAAQLSQQSLRNSIANQITGNGSNGSAVASSSETMVPLSNVATIQMRPTATEISHRDGYVAAAISFDVAAGKSYEDAQKVIEQMIANTQAPIGITGKFSGLAGDTSKMLINELLAFVAAIAAMYIVLGVLYESLIHPLTIMSTLPSAGIGGVLGLWVCGEEFSVIAMIGMILLTGIVKKNAILVIDFALHAEKQMGYAPRDAIHKASITRFRPILMTTLAAAFGAVPLVIGSGYGAEMRRPLGIAIIGGMVISQLLTLYTTPIVYLYMDAISRGCMRLWRRFVPESRAAEDHAAPVALSSR</sequence>
<dbReference type="SUPFAM" id="SSF82693">
    <property type="entry name" value="Multidrug efflux transporter AcrB pore domain, PN1, PN2, PC1 and PC2 subdomains"/>
    <property type="match status" value="3"/>
</dbReference>
<evidence type="ECO:0000256" key="3">
    <source>
        <dbReference type="ARBA" id="ARBA00022475"/>
    </source>
</evidence>
<organism evidence="9 10">
    <name type="scientific">Brytella acorum</name>
    <dbReference type="NCBI Taxonomy" id="2959299"/>
    <lineage>
        <taxon>Bacteria</taxon>
        <taxon>Pseudomonadati</taxon>
        <taxon>Pseudomonadota</taxon>
        <taxon>Alphaproteobacteria</taxon>
        <taxon>Acetobacterales</taxon>
        <taxon>Acetobacteraceae</taxon>
        <taxon>Brytella</taxon>
    </lineage>
</organism>
<evidence type="ECO:0000313" key="10">
    <source>
        <dbReference type="Proteomes" id="UP001176960"/>
    </source>
</evidence>
<accession>A0AA35UY23</accession>
<feature type="transmembrane region" description="Helical" evidence="8">
    <location>
        <begin position="433"/>
        <end position="463"/>
    </location>
</feature>
<dbReference type="Proteomes" id="UP001176960">
    <property type="component" value="Unassembled WGS sequence"/>
</dbReference>
<keyword evidence="5 8" id="KW-0812">Transmembrane</keyword>
<dbReference type="Gene3D" id="3.30.2090.10">
    <property type="entry name" value="Multidrug efflux transporter AcrB TolC docking domain, DN and DC subdomains"/>
    <property type="match status" value="2"/>
</dbReference>
<keyword evidence="6 8" id="KW-1133">Transmembrane helix</keyword>
<evidence type="ECO:0000313" key="9">
    <source>
        <dbReference type="EMBL" id="CAI9119258.1"/>
    </source>
</evidence>
<dbReference type="InterPro" id="IPR001036">
    <property type="entry name" value="Acrflvin-R"/>
</dbReference>